<dbReference type="PANTHER" id="PTHR11136:SF0">
    <property type="entry name" value="DIHYDROFOLATE SYNTHETASE-RELATED"/>
    <property type="match status" value="1"/>
</dbReference>
<dbReference type="PROSITE" id="PS01012">
    <property type="entry name" value="FOLYLPOLYGLU_SYNT_2"/>
    <property type="match status" value="1"/>
</dbReference>
<evidence type="ECO:0000313" key="26">
    <source>
        <dbReference type="EMBL" id="EHO41538.1"/>
    </source>
</evidence>
<keyword evidence="14" id="KW-0289">Folate biosynthesis</keyword>
<evidence type="ECO:0000313" key="25">
    <source>
        <dbReference type="EMBL" id="APF17437.1"/>
    </source>
</evidence>
<dbReference type="eggNOG" id="COG0285">
    <property type="taxonomic scope" value="Bacteria"/>
</dbReference>
<evidence type="ECO:0000256" key="5">
    <source>
        <dbReference type="ARBA" id="ARBA00008276"/>
    </source>
</evidence>
<evidence type="ECO:0000256" key="1">
    <source>
        <dbReference type="ARBA" id="ARBA00001946"/>
    </source>
</evidence>
<dbReference type="OrthoDB" id="9809356at2"/>
<dbReference type="EMBL" id="CP018099">
    <property type="protein sequence ID" value="APF17437.1"/>
    <property type="molecule type" value="Genomic_DNA"/>
</dbReference>
<proteinExistence type="inferred from homology"/>
<dbReference type="InParanoid" id="H1XU48"/>
<evidence type="ECO:0000256" key="2">
    <source>
        <dbReference type="ARBA" id="ARBA00002714"/>
    </source>
</evidence>
<dbReference type="Pfam" id="PF02875">
    <property type="entry name" value="Mur_ligase_C"/>
    <property type="match status" value="1"/>
</dbReference>
<dbReference type="Pfam" id="PF08245">
    <property type="entry name" value="Mur_ligase_M"/>
    <property type="match status" value="1"/>
</dbReference>
<dbReference type="InterPro" id="IPR036565">
    <property type="entry name" value="Mur-like_cat_sf"/>
</dbReference>
<dbReference type="SUPFAM" id="SSF53244">
    <property type="entry name" value="MurD-like peptide ligases, peptide-binding domain"/>
    <property type="match status" value="1"/>
</dbReference>
<keyword evidence="11 22" id="KW-0547">Nucleotide-binding</keyword>
<comment type="pathway">
    <text evidence="4">Cofactor biosynthesis; tetrahydrofolylpolyglutamate biosynthesis.</text>
</comment>
<dbReference type="GO" id="GO:0008841">
    <property type="term" value="F:dihydrofolate synthase activity"/>
    <property type="evidence" value="ECO:0007669"/>
    <property type="project" value="UniProtKB-EC"/>
</dbReference>
<dbReference type="Proteomes" id="UP000004671">
    <property type="component" value="Chromosome"/>
</dbReference>
<dbReference type="EC" id="6.3.2.12" evidence="6"/>
<feature type="domain" description="Mur ligase central" evidence="24">
    <location>
        <begin position="45"/>
        <end position="264"/>
    </location>
</feature>
<comment type="pathway">
    <text evidence="3">Cofactor biosynthesis; tetrahydrofolate biosynthesis; 7,8-dihydrofolate from 2-amino-4-hydroxy-6-hydroxymethyl-7,8-dihydropteridine diphosphate and 4-aminobenzoate: step 2/2.</text>
</comment>
<evidence type="ECO:0000313" key="27">
    <source>
        <dbReference type="Proteomes" id="UP000004671"/>
    </source>
</evidence>
<comment type="catalytic activity">
    <reaction evidence="21">
        <text>7,8-dihydropteroate + L-glutamate + ATP = 7,8-dihydrofolate + ADP + phosphate + H(+)</text>
        <dbReference type="Rhea" id="RHEA:23584"/>
        <dbReference type="ChEBI" id="CHEBI:15378"/>
        <dbReference type="ChEBI" id="CHEBI:17839"/>
        <dbReference type="ChEBI" id="CHEBI:29985"/>
        <dbReference type="ChEBI" id="CHEBI:30616"/>
        <dbReference type="ChEBI" id="CHEBI:43474"/>
        <dbReference type="ChEBI" id="CHEBI:57451"/>
        <dbReference type="ChEBI" id="CHEBI:456216"/>
        <dbReference type="EC" id="6.3.2.12"/>
    </reaction>
</comment>
<evidence type="ECO:0000256" key="9">
    <source>
        <dbReference type="ARBA" id="ARBA00022598"/>
    </source>
</evidence>
<evidence type="ECO:0000256" key="8">
    <source>
        <dbReference type="ARBA" id="ARBA00019357"/>
    </source>
</evidence>
<reference evidence="26 27" key="1">
    <citation type="submission" date="2011-09" db="EMBL/GenBank/DDBJ databases">
        <title>The permanent draft genome of Caldithrix abyssi DSM 13497.</title>
        <authorList>
            <consortium name="US DOE Joint Genome Institute (JGI-PGF)"/>
            <person name="Lucas S."/>
            <person name="Han J."/>
            <person name="Lapidus A."/>
            <person name="Bruce D."/>
            <person name="Goodwin L."/>
            <person name="Pitluck S."/>
            <person name="Peters L."/>
            <person name="Kyrpides N."/>
            <person name="Mavromatis K."/>
            <person name="Ivanova N."/>
            <person name="Mikhailova N."/>
            <person name="Chertkov O."/>
            <person name="Detter J.C."/>
            <person name="Tapia R."/>
            <person name="Han C."/>
            <person name="Land M."/>
            <person name="Hauser L."/>
            <person name="Markowitz V."/>
            <person name="Cheng J.-F."/>
            <person name="Hugenholtz P."/>
            <person name="Woyke T."/>
            <person name="Wu D."/>
            <person name="Spring S."/>
            <person name="Brambilla E."/>
            <person name="Klenk H.-P."/>
            <person name="Eisen J.A."/>
        </authorList>
    </citation>
    <scope>NUCLEOTIDE SEQUENCE [LARGE SCALE GENOMIC DNA]</scope>
    <source>
        <strain evidence="26 27">DSM 13497</strain>
    </source>
</reference>
<dbReference type="Gene3D" id="3.90.190.20">
    <property type="entry name" value="Mur ligase, C-terminal domain"/>
    <property type="match status" value="1"/>
</dbReference>
<comment type="catalytic activity">
    <reaction evidence="20">
        <text>(6R)-5,10-methylenetetrahydrofolyl-(gamma-L-Glu)(n) + L-glutamate + ATP = (6R)-5,10-methylenetetrahydrofolyl-(gamma-L-Glu)(n+1) + ADP + phosphate + H(+)</text>
        <dbReference type="Rhea" id="RHEA:51912"/>
        <dbReference type="Rhea" id="RHEA-COMP:13257"/>
        <dbReference type="Rhea" id="RHEA-COMP:13258"/>
        <dbReference type="ChEBI" id="CHEBI:15378"/>
        <dbReference type="ChEBI" id="CHEBI:29985"/>
        <dbReference type="ChEBI" id="CHEBI:30616"/>
        <dbReference type="ChEBI" id="CHEBI:43474"/>
        <dbReference type="ChEBI" id="CHEBI:136572"/>
        <dbReference type="ChEBI" id="CHEBI:456216"/>
        <dbReference type="EC" id="6.3.2.17"/>
    </reaction>
</comment>
<dbReference type="GO" id="GO:0005524">
    <property type="term" value="F:ATP binding"/>
    <property type="evidence" value="ECO:0007669"/>
    <property type="project" value="UniProtKB-KW"/>
</dbReference>
<evidence type="ECO:0000313" key="28">
    <source>
        <dbReference type="Proteomes" id="UP000183868"/>
    </source>
</evidence>
<dbReference type="STRING" id="880073.Cabys_686"/>
<keyword evidence="27" id="KW-1185">Reference proteome</keyword>
<dbReference type="GO" id="GO:0004326">
    <property type="term" value="F:tetrahydrofolylpolyglutamate synthase activity"/>
    <property type="evidence" value="ECO:0007669"/>
    <property type="project" value="UniProtKB-EC"/>
</dbReference>
<sequence>MKYAQAVREIYALQEFAIKLGLENISALSSRLGNPHLKYSVIHLAGTNGKGSTAFFIHALLQAHGLKSGLFTSPHLSDYRERIRVNDEFINKDFIAEFWLQNKDFILQKKATFFDTSTAMAFKYFADMNVDVAVIETGLGGRLDSTNIVRPQMVVLTPIDFDHQKQLGNTLASIAREKAGIIKNGAPVFCAPQKQEALTVFLQHIQRPDQFNYLTDLAAYRILESSLDGMRFEVQFKKTSEKHCFRTSQTADFQAQNITLALVAGRAYLESQRLAWSEEKTQQALLNGLWPGRLQTVRKVPRVIFDVSHNPAGIIRTLSFVKRKAPEHKIHLLIGLLEHKDHKEVVNFLSRQNMNIYLTEPQSIKKLAVGKLADAFIKKGKSVHIYPDPVEAVQKILNRIKKDELLIVMGSHYLIGYLINEFSENPEYSFY</sequence>
<evidence type="ECO:0000256" key="13">
    <source>
        <dbReference type="ARBA" id="ARBA00022842"/>
    </source>
</evidence>
<feature type="domain" description="Mur ligase C-terminal" evidence="23">
    <location>
        <begin position="292"/>
        <end position="411"/>
    </location>
</feature>
<dbReference type="FunCoup" id="H1XU48">
    <property type="interactions" value="571"/>
</dbReference>
<keyword evidence="13" id="KW-0460">Magnesium</keyword>
<dbReference type="EMBL" id="CM001402">
    <property type="protein sequence ID" value="EHO41538.1"/>
    <property type="molecule type" value="Genomic_DNA"/>
</dbReference>
<evidence type="ECO:0000256" key="4">
    <source>
        <dbReference type="ARBA" id="ARBA00005150"/>
    </source>
</evidence>
<reference evidence="25 28" key="2">
    <citation type="submission" date="2016-11" db="EMBL/GenBank/DDBJ databases">
        <title>Genomic analysis of Caldithrix abyssi and proposal of a novel bacterial phylum Caldithrichaeota.</title>
        <authorList>
            <person name="Kublanov I."/>
            <person name="Sigalova O."/>
            <person name="Gavrilov S."/>
            <person name="Lebedinsky A."/>
            <person name="Ivanova N."/>
            <person name="Daum C."/>
            <person name="Reddy T."/>
            <person name="Klenk H.P."/>
            <person name="Goker M."/>
            <person name="Reva O."/>
            <person name="Miroshnichenko M."/>
            <person name="Kyprides N."/>
            <person name="Woyke T."/>
            <person name="Gelfand M."/>
        </authorList>
    </citation>
    <scope>NUCLEOTIDE SEQUENCE [LARGE SCALE GENOMIC DNA]</scope>
    <source>
        <strain evidence="25 28">LF13</strain>
    </source>
</reference>
<organism evidence="26 27">
    <name type="scientific">Caldithrix abyssi DSM 13497</name>
    <dbReference type="NCBI Taxonomy" id="880073"/>
    <lineage>
        <taxon>Bacteria</taxon>
        <taxon>Pseudomonadati</taxon>
        <taxon>Calditrichota</taxon>
        <taxon>Calditrichia</taxon>
        <taxon>Calditrichales</taxon>
        <taxon>Calditrichaceae</taxon>
        <taxon>Caldithrix</taxon>
    </lineage>
</organism>
<dbReference type="Gene3D" id="3.40.1190.10">
    <property type="entry name" value="Mur-like, catalytic domain"/>
    <property type="match status" value="1"/>
</dbReference>
<dbReference type="Proteomes" id="UP000183868">
    <property type="component" value="Chromosome"/>
</dbReference>
<keyword evidence="9 22" id="KW-0436">Ligase</keyword>
<dbReference type="InterPro" id="IPR001645">
    <property type="entry name" value="Folylpolyglutamate_synth"/>
</dbReference>
<keyword evidence="12 22" id="KW-0067">ATP-binding</keyword>
<comment type="function">
    <text evidence="2">Functions in two distinct reactions of the de novo folate biosynthetic pathway. Catalyzes the addition of a glutamate residue to dihydropteroate (7,8-dihydropteroate or H2Pte) to form dihydrofolate (7,8-dihydrofolate monoglutamate or H2Pte-Glu). Also catalyzes successive additions of L-glutamate to tetrahydrofolate or 10-formyltetrahydrofolate or 5,10-methylenetetrahydrofolate, leading to folylpolyglutamate derivatives.</text>
</comment>
<dbReference type="PIRSF" id="PIRSF001563">
    <property type="entry name" value="Folylpolyglu_synth"/>
    <property type="match status" value="1"/>
</dbReference>
<protein>
    <recommendedName>
        <fullName evidence="8">Dihydrofolate synthase/folylpolyglutamate synthase</fullName>
        <ecNumber evidence="6">6.3.2.12</ecNumber>
        <ecNumber evidence="7">6.3.2.17</ecNumber>
    </recommendedName>
    <alternativeName>
        <fullName evidence="17">Folylpoly-gamma-glutamate synthetase-dihydrofolate synthetase</fullName>
    </alternativeName>
    <alternativeName>
        <fullName evidence="15">Folylpolyglutamate synthetase</fullName>
    </alternativeName>
    <alternativeName>
        <fullName evidence="16">Tetrahydrofolylpolyglutamate synthase</fullName>
    </alternativeName>
</protein>
<evidence type="ECO:0000256" key="15">
    <source>
        <dbReference type="ARBA" id="ARBA00030048"/>
    </source>
</evidence>
<evidence type="ECO:0000256" key="19">
    <source>
        <dbReference type="ARBA" id="ARBA00047808"/>
    </source>
</evidence>
<evidence type="ECO:0000256" key="6">
    <source>
        <dbReference type="ARBA" id="ARBA00013023"/>
    </source>
</evidence>
<dbReference type="InterPro" id="IPR004101">
    <property type="entry name" value="Mur_ligase_C"/>
</dbReference>
<comment type="catalytic activity">
    <reaction evidence="18">
        <text>(6S)-5,6,7,8-tetrahydrofolyl-(gamma-L-Glu)(n) + L-glutamate + ATP = (6S)-5,6,7,8-tetrahydrofolyl-(gamma-L-Glu)(n+1) + ADP + phosphate + H(+)</text>
        <dbReference type="Rhea" id="RHEA:10580"/>
        <dbReference type="Rhea" id="RHEA-COMP:14738"/>
        <dbReference type="Rhea" id="RHEA-COMP:14740"/>
        <dbReference type="ChEBI" id="CHEBI:15378"/>
        <dbReference type="ChEBI" id="CHEBI:29985"/>
        <dbReference type="ChEBI" id="CHEBI:30616"/>
        <dbReference type="ChEBI" id="CHEBI:43474"/>
        <dbReference type="ChEBI" id="CHEBI:141005"/>
        <dbReference type="ChEBI" id="CHEBI:456216"/>
        <dbReference type="EC" id="6.3.2.17"/>
    </reaction>
</comment>
<keyword evidence="10" id="KW-0479">Metal-binding</keyword>
<evidence type="ECO:0000256" key="7">
    <source>
        <dbReference type="ARBA" id="ARBA00013025"/>
    </source>
</evidence>
<evidence type="ECO:0000256" key="20">
    <source>
        <dbReference type="ARBA" id="ARBA00049035"/>
    </source>
</evidence>
<evidence type="ECO:0000256" key="16">
    <source>
        <dbReference type="ARBA" id="ARBA00030592"/>
    </source>
</evidence>
<evidence type="ECO:0000256" key="22">
    <source>
        <dbReference type="PIRNR" id="PIRNR001563"/>
    </source>
</evidence>
<dbReference type="GO" id="GO:0046656">
    <property type="term" value="P:folic acid biosynthetic process"/>
    <property type="evidence" value="ECO:0007669"/>
    <property type="project" value="UniProtKB-KW"/>
</dbReference>
<comment type="catalytic activity">
    <reaction evidence="19">
        <text>10-formyltetrahydrofolyl-(gamma-L-Glu)(n) + L-glutamate + ATP = 10-formyltetrahydrofolyl-(gamma-L-Glu)(n+1) + ADP + phosphate + H(+)</text>
        <dbReference type="Rhea" id="RHEA:51904"/>
        <dbReference type="Rhea" id="RHEA-COMP:13088"/>
        <dbReference type="Rhea" id="RHEA-COMP:14300"/>
        <dbReference type="ChEBI" id="CHEBI:15378"/>
        <dbReference type="ChEBI" id="CHEBI:29985"/>
        <dbReference type="ChEBI" id="CHEBI:30616"/>
        <dbReference type="ChEBI" id="CHEBI:43474"/>
        <dbReference type="ChEBI" id="CHEBI:134413"/>
        <dbReference type="ChEBI" id="CHEBI:456216"/>
        <dbReference type="EC" id="6.3.2.17"/>
    </reaction>
</comment>
<evidence type="ECO:0000259" key="23">
    <source>
        <dbReference type="Pfam" id="PF02875"/>
    </source>
</evidence>
<dbReference type="AlphaFoldDB" id="H1XU48"/>
<evidence type="ECO:0000256" key="14">
    <source>
        <dbReference type="ARBA" id="ARBA00022909"/>
    </source>
</evidence>
<name>H1XU48_CALAY</name>
<dbReference type="InterPro" id="IPR018109">
    <property type="entry name" value="Folylpolyglutamate_synth_CS"/>
</dbReference>
<dbReference type="PaxDb" id="880073-Calab_1924"/>
<evidence type="ECO:0000256" key="10">
    <source>
        <dbReference type="ARBA" id="ARBA00022723"/>
    </source>
</evidence>
<dbReference type="SUPFAM" id="SSF53623">
    <property type="entry name" value="MurD-like peptide ligases, catalytic domain"/>
    <property type="match status" value="1"/>
</dbReference>
<accession>H1XU48</accession>
<dbReference type="NCBIfam" id="TIGR01499">
    <property type="entry name" value="folC"/>
    <property type="match status" value="1"/>
</dbReference>
<dbReference type="PANTHER" id="PTHR11136">
    <property type="entry name" value="FOLYLPOLYGLUTAMATE SYNTHASE-RELATED"/>
    <property type="match status" value="1"/>
</dbReference>
<dbReference type="InterPro" id="IPR013221">
    <property type="entry name" value="Mur_ligase_cen"/>
</dbReference>
<dbReference type="EC" id="6.3.2.17" evidence="7"/>
<comment type="cofactor">
    <cofactor evidence="1">
        <name>Mg(2+)</name>
        <dbReference type="ChEBI" id="CHEBI:18420"/>
    </cofactor>
</comment>
<dbReference type="RefSeq" id="WP_006928685.1">
    <property type="nucleotide sequence ID" value="NZ_CM001402.1"/>
</dbReference>
<evidence type="ECO:0000256" key="12">
    <source>
        <dbReference type="ARBA" id="ARBA00022840"/>
    </source>
</evidence>
<evidence type="ECO:0000256" key="18">
    <source>
        <dbReference type="ARBA" id="ARBA00047493"/>
    </source>
</evidence>
<evidence type="ECO:0000256" key="3">
    <source>
        <dbReference type="ARBA" id="ARBA00004799"/>
    </source>
</evidence>
<dbReference type="GO" id="GO:0046872">
    <property type="term" value="F:metal ion binding"/>
    <property type="evidence" value="ECO:0007669"/>
    <property type="project" value="UniProtKB-KW"/>
</dbReference>
<evidence type="ECO:0000256" key="11">
    <source>
        <dbReference type="ARBA" id="ARBA00022741"/>
    </source>
</evidence>
<dbReference type="GO" id="GO:0005829">
    <property type="term" value="C:cytosol"/>
    <property type="evidence" value="ECO:0007669"/>
    <property type="project" value="TreeGrafter"/>
</dbReference>
<dbReference type="HOGENOM" id="CLU_015869_1_1_0"/>
<gene>
    <name evidence="25" type="ORF">Cabys_686</name>
    <name evidence="26" type="ORF">Calab_1924</name>
</gene>
<dbReference type="FunFam" id="3.40.1190.10:FF:000011">
    <property type="entry name" value="Folylpolyglutamate synthase/dihydrofolate synthase"/>
    <property type="match status" value="1"/>
</dbReference>
<dbReference type="KEGG" id="caby:Cabys_686"/>
<evidence type="ECO:0000259" key="24">
    <source>
        <dbReference type="Pfam" id="PF08245"/>
    </source>
</evidence>
<evidence type="ECO:0000256" key="17">
    <source>
        <dbReference type="ARBA" id="ARBA00032510"/>
    </source>
</evidence>
<evidence type="ECO:0000256" key="21">
    <source>
        <dbReference type="ARBA" id="ARBA00049161"/>
    </source>
</evidence>
<dbReference type="InterPro" id="IPR036615">
    <property type="entry name" value="Mur_ligase_C_dom_sf"/>
</dbReference>
<comment type="similarity">
    <text evidence="5 22">Belongs to the folylpolyglutamate synthase family.</text>
</comment>